<dbReference type="Proteomes" id="UP001155241">
    <property type="component" value="Unassembled WGS sequence"/>
</dbReference>
<evidence type="ECO:0000313" key="1">
    <source>
        <dbReference type="EMBL" id="MCO6042703.1"/>
    </source>
</evidence>
<sequence length="143" mass="15745">MSNLGRFGDDVWDRFFDEVTPSVEIMTPTEVDSELKKRGIDVTNAVARVHRAVASAKARAQLEQARNARPGIVKKLSGLVAPPVGSLRQTVNDLIAGRLHGSLQGAYFRKLEQAADENDLRALMEDIERLEALTEDNDADSQT</sequence>
<dbReference type="RefSeq" id="WP_252850799.1">
    <property type="nucleotide sequence ID" value="NZ_JAMXLR010000006.1"/>
</dbReference>
<gene>
    <name evidence="1" type="ORF">NG895_02175</name>
</gene>
<protein>
    <submittedName>
        <fullName evidence="1">Uncharacterized protein</fullName>
    </submittedName>
</protein>
<proteinExistence type="predicted"/>
<accession>A0A9X2JFS2</accession>
<evidence type="ECO:0000313" key="2">
    <source>
        <dbReference type="Proteomes" id="UP001155241"/>
    </source>
</evidence>
<keyword evidence="2" id="KW-1185">Reference proteome</keyword>
<comment type="caution">
    <text evidence="1">The sequence shown here is derived from an EMBL/GenBank/DDBJ whole genome shotgun (WGS) entry which is preliminary data.</text>
</comment>
<reference evidence="1" key="1">
    <citation type="submission" date="2022-06" db="EMBL/GenBank/DDBJ databases">
        <title>Aeoliella straminimaris, a novel planctomycete from sediments.</title>
        <authorList>
            <person name="Vitorino I.R."/>
            <person name="Lage O.M."/>
        </authorList>
    </citation>
    <scope>NUCLEOTIDE SEQUENCE</scope>
    <source>
        <strain evidence="1">ICT_H6.2</strain>
    </source>
</reference>
<name>A0A9X2JFS2_9BACT</name>
<dbReference type="EMBL" id="JAMXLR010000006">
    <property type="protein sequence ID" value="MCO6042703.1"/>
    <property type="molecule type" value="Genomic_DNA"/>
</dbReference>
<organism evidence="1 2">
    <name type="scientific">Aeoliella straminimaris</name>
    <dbReference type="NCBI Taxonomy" id="2954799"/>
    <lineage>
        <taxon>Bacteria</taxon>
        <taxon>Pseudomonadati</taxon>
        <taxon>Planctomycetota</taxon>
        <taxon>Planctomycetia</taxon>
        <taxon>Pirellulales</taxon>
        <taxon>Lacipirellulaceae</taxon>
        <taxon>Aeoliella</taxon>
    </lineage>
</organism>
<dbReference type="AlphaFoldDB" id="A0A9X2JFS2"/>